<dbReference type="Pfam" id="PF06477">
    <property type="entry name" value="DUF1091"/>
    <property type="match status" value="1"/>
</dbReference>
<name>A0A182SM14_9DIPT</name>
<reference evidence="2" key="1">
    <citation type="submission" date="2013-09" db="EMBL/GenBank/DDBJ databases">
        <title>The Genome Sequence of Anopheles maculatus species B.</title>
        <authorList>
            <consortium name="The Broad Institute Genomics Platform"/>
            <person name="Neafsey D.E."/>
            <person name="Besansky N."/>
            <person name="Howell P."/>
            <person name="Walton C."/>
            <person name="Young S.K."/>
            <person name="Zeng Q."/>
            <person name="Gargeya S."/>
            <person name="Fitzgerald M."/>
            <person name="Haas B."/>
            <person name="Abouelleil A."/>
            <person name="Allen A.W."/>
            <person name="Alvarado L."/>
            <person name="Arachchi H.M."/>
            <person name="Berlin A.M."/>
            <person name="Chapman S.B."/>
            <person name="Gainer-Dewar J."/>
            <person name="Goldberg J."/>
            <person name="Griggs A."/>
            <person name="Gujja S."/>
            <person name="Hansen M."/>
            <person name="Howarth C."/>
            <person name="Imamovic A."/>
            <person name="Ireland A."/>
            <person name="Larimer J."/>
            <person name="McCowan C."/>
            <person name="Murphy C."/>
            <person name="Pearson M."/>
            <person name="Poon T.W."/>
            <person name="Priest M."/>
            <person name="Roberts A."/>
            <person name="Saif S."/>
            <person name="Shea T."/>
            <person name="Sisk P."/>
            <person name="Sykes S."/>
            <person name="Wortman J."/>
            <person name="Nusbaum C."/>
            <person name="Birren B."/>
        </authorList>
    </citation>
    <scope>NUCLEOTIDE SEQUENCE [LARGE SCALE GENOMIC DNA]</scope>
    <source>
        <strain evidence="2">maculatus3</strain>
    </source>
</reference>
<protein>
    <recommendedName>
        <fullName evidence="3">Sema domain-containing protein</fullName>
    </recommendedName>
</protein>
<proteinExistence type="predicted"/>
<dbReference type="Proteomes" id="UP000075901">
    <property type="component" value="Unassembled WGS sequence"/>
</dbReference>
<dbReference type="InterPro" id="IPR010512">
    <property type="entry name" value="DUF1091"/>
</dbReference>
<dbReference type="AlphaFoldDB" id="A0A182SM14"/>
<reference evidence="1" key="2">
    <citation type="submission" date="2020-05" db="UniProtKB">
        <authorList>
            <consortium name="EnsemblMetazoa"/>
        </authorList>
    </citation>
    <scope>IDENTIFICATION</scope>
    <source>
        <strain evidence="1">maculatus3</strain>
    </source>
</reference>
<dbReference type="EnsemblMetazoa" id="AMAM009451-RA">
    <property type="protein sequence ID" value="AMAM009451-PA"/>
    <property type="gene ID" value="AMAM009451"/>
</dbReference>
<organism evidence="1 2">
    <name type="scientific">Anopheles maculatus</name>
    <dbReference type="NCBI Taxonomy" id="74869"/>
    <lineage>
        <taxon>Eukaryota</taxon>
        <taxon>Metazoa</taxon>
        <taxon>Ecdysozoa</taxon>
        <taxon>Arthropoda</taxon>
        <taxon>Hexapoda</taxon>
        <taxon>Insecta</taxon>
        <taxon>Pterygota</taxon>
        <taxon>Neoptera</taxon>
        <taxon>Endopterygota</taxon>
        <taxon>Diptera</taxon>
        <taxon>Nematocera</taxon>
        <taxon>Culicoidea</taxon>
        <taxon>Culicidae</taxon>
        <taxon>Anophelinae</taxon>
        <taxon>Anopheles</taxon>
        <taxon>Anopheles maculatus group</taxon>
    </lineage>
</organism>
<dbReference type="PANTHER" id="PTHR20898:SF1">
    <property type="entry name" value="MD-2-RELATED LIPID-RECOGNITION DOMAIN-CONTAINING PROTEIN"/>
    <property type="match status" value="1"/>
</dbReference>
<accession>A0A182SM14</accession>
<dbReference type="VEuPathDB" id="VectorBase:AMAM009451"/>
<evidence type="ECO:0000313" key="2">
    <source>
        <dbReference type="Proteomes" id="UP000075901"/>
    </source>
</evidence>
<sequence>MPIVSRMDCKYDDRLVNLTCLLGKPNSYTNQTVTIVVQAVREIKEIKLAAAYYVVTAESTNRILQRTVDLCSFVKRPNMDRLIKVFYDQVLQNNRFVTGCPVVEKELFYVRDLRPSAIRVPGFLPESSFIFENSYHTGVLFEAFVEIRYYGKLVRFVNDKPLESQKNKIKGRTAT</sequence>
<evidence type="ECO:0008006" key="3">
    <source>
        <dbReference type="Google" id="ProtNLM"/>
    </source>
</evidence>
<evidence type="ECO:0000313" key="1">
    <source>
        <dbReference type="EnsemblMetazoa" id="AMAM009451-PA"/>
    </source>
</evidence>
<dbReference type="PANTHER" id="PTHR20898">
    <property type="entry name" value="DAEDALUS ON 3-RELATED-RELATED"/>
    <property type="match status" value="1"/>
</dbReference>
<keyword evidence="2" id="KW-1185">Reference proteome</keyword>